<feature type="region of interest" description="Disordered" evidence="8">
    <location>
        <begin position="198"/>
        <end position="233"/>
    </location>
</feature>
<evidence type="ECO:0000256" key="7">
    <source>
        <dbReference type="PIRSR" id="PIRSR600246-3"/>
    </source>
</evidence>
<feature type="active site" description="Nucleophile" evidence="5">
    <location>
        <position position="237"/>
    </location>
</feature>
<comment type="caution">
    <text evidence="10">The sequence shown here is derived from an EMBL/GenBank/DDBJ whole genome shotgun (WGS) entry which is preliminary data.</text>
</comment>
<feature type="compositionally biased region" description="Basic and acidic residues" evidence="8">
    <location>
        <begin position="198"/>
        <end position="213"/>
    </location>
</feature>
<name>A0A2A8CY81_9BACT</name>
<dbReference type="AlphaFoldDB" id="A0A2A8CY81"/>
<organism evidence="10 11">
    <name type="scientific">Longibacter salinarum</name>
    <dbReference type="NCBI Taxonomy" id="1850348"/>
    <lineage>
        <taxon>Bacteria</taxon>
        <taxon>Pseudomonadati</taxon>
        <taxon>Rhodothermota</taxon>
        <taxon>Rhodothermia</taxon>
        <taxon>Rhodothermales</taxon>
        <taxon>Salisaetaceae</taxon>
        <taxon>Longibacter</taxon>
    </lineage>
</organism>
<dbReference type="GO" id="GO:0016811">
    <property type="term" value="F:hydrolase activity, acting on carbon-nitrogen (but not peptide) bonds, in linear amides"/>
    <property type="evidence" value="ECO:0007669"/>
    <property type="project" value="UniProtKB-ARBA"/>
</dbReference>
<proteinExistence type="predicted"/>
<evidence type="ECO:0000256" key="9">
    <source>
        <dbReference type="SAM" id="SignalP"/>
    </source>
</evidence>
<dbReference type="SUPFAM" id="SSF56235">
    <property type="entry name" value="N-terminal nucleophile aminohydrolases (Ntn hydrolases)"/>
    <property type="match status" value="1"/>
</dbReference>
<evidence type="ECO:0000256" key="1">
    <source>
        <dbReference type="ARBA" id="ARBA00022670"/>
    </source>
</evidence>
<dbReference type="CDD" id="cd04701">
    <property type="entry name" value="Asparaginase_2"/>
    <property type="match status" value="1"/>
</dbReference>
<dbReference type="OrthoDB" id="9780217at2"/>
<dbReference type="Proteomes" id="UP000220102">
    <property type="component" value="Unassembled WGS sequence"/>
</dbReference>
<dbReference type="InterPro" id="IPR029055">
    <property type="entry name" value="Ntn_hydrolases_N"/>
</dbReference>
<evidence type="ECO:0000256" key="8">
    <source>
        <dbReference type="SAM" id="MobiDB-lite"/>
    </source>
</evidence>
<sequence length="382" mass="40130">MISSTRAICTIALAVCIVLTLSANPSLAQNTDDADSMSPSDAPIAIVVHGGAGTILPENMTPEKEEDIRAALRSALESGYDVLENDGSSLDAVVETLVLLEDSPLFNAGRGAVFTHEGTVEHDASIMHGGTRAAGALTGVSTVRNPIRLARAILEHSEHVMMSGEGAEAFARQQGFDPVENEYFYTERRRQQLRNALSREETQLDEPENKDSDVDAGSEDGGPTGASDAPDVSKFGTVGAVALDRTGTISAGTSTGGMTNKRWGRVGDSPIIGAGTYAHNETCGVSATGHGEYFIRGVVTHDIAARMRYGGKSLQEAADEVVMEELPAIGEGGSGGVIALDAEGNIAMPFNTPGMYRGYVDADGNIVIKIYGEEHEETNGDE</sequence>
<evidence type="ECO:0000256" key="2">
    <source>
        <dbReference type="ARBA" id="ARBA00022801"/>
    </source>
</evidence>
<dbReference type="Gene3D" id="3.60.20.30">
    <property type="entry name" value="(Glycosyl)asparaginase"/>
    <property type="match status" value="1"/>
</dbReference>
<keyword evidence="3" id="KW-0068">Autocatalytic cleavage</keyword>
<evidence type="ECO:0000313" key="10">
    <source>
        <dbReference type="EMBL" id="PEN13537.1"/>
    </source>
</evidence>
<protein>
    <recommendedName>
        <fullName evidence="4">Isoaspartyl peptidase</fullName>
    </recommendedName>
</protein>
<keyword evidence="11" id="KW-1185">Reference proteome</keyword>
<evidence type="ECO:0000313" key="11">
    <source>
        <dbReference type="Proteomes" id="UP000220102"/>
    </source>
</evidence>
<evidence type="ECO:0000256" key="6">
    <source>
        <dbReference type="PIRSR" id="PIRSR600246-2"/>
    </source>
</evidence>
<dbReference type="GO" id="GO:0008233">
    <property type="term" value="F:peptidase activity"/>
    <property type="evidence" value="ECO:0007669"/>
    <property type="project" value="UniProtKB-KW"/>
</dbReference>
<gene>
    <name evidence="10" type="ORF">CRI94_09495</name>
</gene>
<keyword evidence="9" id="KW-0732">Signal</keyword>
<dbReference type="PANTHER" id="PTHR10188">
    <property type="entry name" value="L-ASPARAGINASE"/>
    <property type="match status" value="1"/>
</dbReference>
<evidence type="ECO:0000256" key="3">
    <source>
        <dbReference type="ARBA" id="ARBA00022813"/>
    </source>
</evidence>
<dbReference type="GO" id="GO:0006508">
    <property type="term" value="P:proteolysis"/>
    <property type="evidence" value="ECO:0007669"/>
    <property type="project" value="UniProtKB-KW"/>
</dbReference>
<feature type="signal peptide" evidence="9">
    <location>
        <begin position="1"/>
        <end position="28"/>
    </location>
</feature>
<keyword evidence="2" id="KW-0378">Hydrolase</keyword>
<dbReference type="Pfam" id="PF01112">
    <property type="entry name" value="Asparaginase_2"/>
    <property type="match status" value="1"/>
</dbReference>
<accession>A0A2A8CY81</accession>
<feature type="binding site" evidence="6">
    <location>
        <begin position="265"/>
        <end position="268"/>
    </location>
    <ligand>
        <name>substrate</name>
    </ligand>
</feature>
<dbReference type="FunFam" id="3.60.20.30:FF:000001">
    <property type="entry name" value="Isoaspartyl peptidase/L-asparaginase"/>
    <property type="match status" value="1"/>
</dbReference>
<feature type="chain" id="PRO_5012902282" description="Isoaspartyl peptidase" evidence="9">
    <location>
        <begin position="29"/>
        <end position="382"/>
    </location>
</feature>
<feature type="site" description="Cleavage; by autolysis" evidence="7">
    <location>
        <begin position="236"/>
        <end position="237"/>
    </location>
</feature>
<reference evidence="10 11" key="1">
    <citation type="submission" date="2017-10" db="EMBL/GenBank/DDBJ databases">
        <title>Draft genome of Longibacter Salinarum.</title>
        <authorList>
            <person name="Goh K.M."/>
            <person name="Shamsir M.S."/>
            <person name="Lim S.W."/>
        </authorList>
    </citation>
    <scope>NUCLEOTIDE SEQUENCE [LARGE SCALE GENOMIC DNA]</scope>
    <source>
        <strain evidence="10 11">KCTC 52045</strain>
    </source>
</reference>
<feature type="binding site" evidence="6">
    <location>
        <begin position="288"/>
        <end position="291"/>
    </location>
    <ligand>
        <name>substrate</name>
    </ligand>
</feature>
<dbReference type="InterPro" id="IPR000246">
    <property type="entry name" value="Peptidase_T2"/>
</dbReference>
<dbReference type="EMBL" id="PDEQ01000004">
    <property type="protein sequence ID" value="PEN13537.1"/>
    <property type="molecule type" value="Genomic_DNA"/>
</dbReference>
<evidence type="ECO:0000256" key="5">
    <source>
        <dbReference type="PIRSR" id="PIRSR600246-1"/>
    </source>
</evidence>
<keyword evidence="1" id="KW-0645">Protease</keyword>
<evidence type="ECO:0000256" key="4">
    <source>
        <dbReference type="ARBA" id="ARBA00069124"/>
    </source>
</evidence>
<dbReference type="PANTHER" id="PTHR10188:SF6">
    <property type="entry name" value="N(4)-(BETA-N-ACETYLGLUCOSAMINYL)-L-ASPARAGINASE"/>
    <property type="match status" value="1"/>
</dbReference>